<feature type="compositionally biased region" description="Basic and acidic residues" evidence="5">
    <location>
        <begin position="553"/>
        <end position="631"/>
    </location>
</feature>
<feature type="compositionally biased region" description="Polar residues" evidence="5">
    <location>
        <begin position="632"/>
        <end position="651"/>
    </location>
</feature>
<feature type="compositionally biased region" description="Basic and acidic residues" evidence="5">
    <location>
        <begin position="254"/>
        <end position="280"/>
    </location>
</feature>
<feature type="compositionally biased region" description="Basic residues" evidence="5">
    <location>
        <begin position="1322"/>
        <end position="1337"/>
    </location>
</feature>
<organism evidence="7 8">
    <name type="scientific">Pinctada imbricata</name>
    <name type="common">Atlantic pearl-oyster</name>
    <name type="synonym">Pinctada martensii</name>
    <dbReference type="NCBI Taxonomy" id="66713"/>
    <lineage>
        <taxon>Eukaryota</taxon>
        <taxon>Metazoa</taxon>
        <taxon>Spiralia</taxon>
        <taxon>Lophotrochozoa</taxon>
        <taxon>Mollusca</taxon>
        <taxon>Bivalvia</taxon>
        <taxon>Autobranchia</taxon>
        <taxon>Pteriomorphia</taxon>
        <taxon>Pterioida</taxon>
        <taxon>Pterioidea</taxon>
        <taxon>Pteriidae</taxon>
        <taxon>Pinctada</taxon>
    </lineage>
</organism>
<dbReference type="InterPro" id="IPR001965">
    <property type="entry name" value="Znf_PHD"/>
</dbReference>
<feature type="compositionally biased region" description="Basic residues" evidence="5">
    <location>
        <begin position="920"/>
        <end position="931"/>
    </location>
</feature>
<feature type="compositionally biased region" description="Basic and acidic residues" evidence="5">
    <location>
        <begin position="196"/>
        <end position="206"/>
    </location>
</feature>
<dbReference type="GO" id="GO:0042393">
    <property type="term" value="F:histone binding"/>
    <property type="evidence" value="ECO:0007669"/>
    <property type="project" value="TreeGrafter"/>
</dbReference>
<accession>A0AA88XYB6</accession>
<dbReference type="PANTHER" id="PTHR14296:SF16">
    <property type="entry name" value="REMODELING AND SPACING FACTOR 1"/>
    <property type="match status" value="1"/>
</dbReference>
<feature type="domain" description="PHD-type" evidence="6">
    <location>
        <begin position="992"/>
        <end position="1042"/>
    </location>
</feature>
<dbReference type="CDD" id="cd15543">
    <property type="entry name" value="PHD_RSF1"/>
    <property type="match status" value="1"/>
</dbReference>
<reference evidence="7" key="1">
    <citation type="submission" date="2019-08" db="EMBL/GenBank/DDBJ databases">
        <title>The improved chromosome-level genome for the pearl oyster Pinctada fucata martensii using PacBio sequencing and Hi-C.</title>
        <authorList>
            <person name="Zheng Z."/>
        </authorList>
    </citation>
    <scope>NUCLEOTIDE SEQUENCE</scope>
    <source>
        <strain evidence="7">ZZ-2019</strain>
        <tissue evidence="7">Adductor muscle</tissue>
    </source>
</reference>
<sequence length="1421" mass="160788">MASASDGLCHNDPNFAVICNFLDRYGELLGFKDVSYADLQTWIEDTKHVSSFLSDIHIRLMRKMGKKITADKWEKYIMKFILDNYSEVDAWEIDRYGYKLSKVSTKLTLLKTLMERQFDLNKTFKEKINEKTPEELRYMPLGRDKNGLAYWYMLDKDLNLRVYREDLDDVNAETWELVCSNRQELATLIGQLADPVEGKTEDKDSNSEASGSVKNEPGAVKGEVSEDSQDSVLSKDVKTEIKTEGGSETQKNLSDTKHNVKKEPDKVGKDEVDGVGDKKAGPSQSIVKCEVKVEDIMKVQVKVEQNDNNEVQCKVKKGHLETQEKTDSCLTGEKESEDSQSVDRTKSEGASSELGDCESAAPGKDNDNSIPGKDNDNSKDCQVDSKEEKKEDVQDSSEKELCKDSHKEEKKSSESVGSTKSSEEKSDEKYDSSVKTTSCASHNEKTENVQNEDGAKSTPNLHDVKDSTSGEKASTTCEDEVGEQEDTPPNDLNVVENKSNSASETKKGKIDSEKDSVEDNKKNDKVSEIKMIPAQGNKDLEVEGSDTGNLTQKSDDKEVDKEQSAEQDCKGEENNERGPKISNDESCKNKEEKDTSKKEEKNSSDEGNVKKTENVSTEKKSEHLTTVKKSENVTNEGSSKSDVDQNNSSKYGSEEKDLESTEKTVNVKETKNKDVKECNNDSTSKKTPTKNTNKNKNSRKRGIQYDESSEDSVVEPENKKAKDGKKMLPKGKRKTPSKVEALSSDESDDVPLSQMSRGRTPNKQKSRKRVETDSSQSLVTPTRKSSRPSKKKKLHSDEEYEDEFLTIATSKSPSRPVKKLGTSDEGSPAPQGKIKKLCKNSKQKVLKSKDKNNKSKSSSKKLKNKSDEITPKKSKKSKSSKIVYSSDDEPLVKSAKKSKSKKVVESEEEKESEVDDGRRRSARVKSLRKQKKEPTPEFSSLEEDEVVESDFKLTSEAESDDSDDVDFSPKGRNALRQAARIKQEEQEEINNDTPCCKCLKYDRPEWLLLCDTCDAGYHTACLRPPLFVIPEGDWFCPPCEHKQLVSKLQDNLRELDVLLKKHDRLVKRKERLAFVGISLDNILKEVSRNRGKDMANIYEAEGREYHPSEEEEETGKPPPVVSRKKARKLTLLDSDDEPQDDDSEEFQLTDETCSEPPEEEEEDDDDEEISDFSEDGEGWRSCRRRSQYGRSSRRSSRRRPGAGRFKDFVVDDEYDSDDYRRSRRKAARKRVNYDEILADEDETELEEETEESIDSSDLCSDDSDHKKKHKKSKKKKKKKRKKEKRKKSKRRLKSEDESGESEKDNEDGSKSDDSSKSEVVKKAHKRRREKKKKKRRASPSDSDSESDIGKRRSRRFAQKVNYKALLGSESDEERKVSSKKKKKETSTESSESDTESESGEEQKPPTKKKGVILDETTGEAL</sequence>
<dbReference type="Gene3D" id="3.30.40.10">
    <property type="entry name" value="Zinc/RING finger domain, C3HC4 (zinc finger)"/>
    <property type="match status" value="1"/>
</dbReference>
<feature type="compositionally biased region" description="Acidic residues" evidence="5">
    <location>
        <begin position="477"/>
        <end position="488"/>
    </location>
</feature>
<feature type="compositionally biased region" description="Basic and acidic residues" evidence="5">
    <location>
        <begin position="1293"/>
        <end position="1321"/>
    </location>
</feature>
<dbReference type="InterPro" id="IPR011011">
    <property type="entry name" value="Znf_FYVE_PHD"/>
</dbReference>
<feature type="compositionally biased region" description="Basic residues" evidence="5">
    <location>
        <begin position="833"/>
        <end position="846"/>
    </location>
</feature>
<dbReference type="InterPro" id="IPR028938">
    <property type="entry name" value="Rsf1-like"/>
</dbReference>
<evidence type="ECO:0000256" key="3">
    <source>
        <dbReference type="ARBA" id="ARBA00022833"/>
    </source>
</evidence>
<comment type="caution">
    <text evidence="7">The sequence shown here is derived from an EMBL/GenBank/DDBJ whole genome shotgun (WGS) entry which is preliminary data.</text>
</comment>
<feature type="compositionally biased region" description="Basic and acidic residues" evidence="5">
    <location>
        <begin position="318"/>
        <end position="327"/>
    </location>
</feature>
<dbReference type="SMART" id="SM00249">
    <property type="entry name" value="PHD"/>
    <property type="match status" value="1"/>
</dbReference>
<evidence type="ECO:0000256" key="2">
    <source>
        <dbReference type="ARBA" id="ARBA00022771"/>
    </source>
</evidence>
<feature type="compositionally biased region" description="Basic residues" evidence="5">
    <location>
        <begin position="727"/>
        <end position="736"/>
    </location>
</feature>
<dbReference type="Pfam" id="PF00628">
    <property type="entry name" value="PHD"/>
    <property type="match status" value="1"/>
</dbReference>
<dbReference type="InterPro" id="IPR019786">
    <property type="entry name" value="Zinc_finger_PHD-type_CS"/>
</dbReference>
<dbReference type="InterPro" id="IPR013083">
    <property type="entry name" value="Znf_RING/FYVE/PHD"/>
</dbReference>
<feature type="compositionally biased region" description="Basic residues" evidence="5">
    <location>
        <begin position="1266"/>
        <end position="1292"/>
    </location>
</feature>
<evidence type="ECO:0000313" key="7">
    <source>
        <dbReference type="EMBL" id="KAK3094822.1"/>
    </source>
</evidence>
<dbReference type="InterPro" id="IPR019787">
    <property type="entry name" value="Znf_PHD-finger"/>
</dbReference>
<feature type="compositionally biased region" description="Acidic residues" evidence="5">
    <location>
        <begin position="1133"/>
        <end position="1176"/>
    </location>
</feature>
<feature type="region of interest" description="Disordered" evidence="5">
    <location>
        <begin position="1101"/>
        <end position="1421"/>
    </location>
</feature>
<dbReference type="PROSITE" id="PS01359">
    <property type="entry name" value="ZF_PHD_1"/>
    <property type="match status" value="1"/>
</dbReference>
<dbReference type="GO" id="GO:0031213">
    <property type="term" value="C:RSF complex"/>
    <property type="evidence" value="ECO:0007669"/>
    <property type="project" value="InterPro"/>
</dbReference>
<feature type="compositionally biased region" description="Low complexity" evidence="5">
    <location>
        <begin position="680"/>
        <end position="695"/>
    </location>
</feature>
<gene>
    <name evidence="7" type="ORF">FSP39_006693</name>
</gene>
<feature type="compositionally biased region" description="Basic residues" evidence="5">
    <location>
        <begin position="784"/>
        <end position="794"/>
    </location>
</feature>
<feature type="compositionally biased region" description="Basic and acidic residues" evidence="5">
    <location>
        <begin position="716"/>
        <end position="726"/>
    </location>
</feature>
<keyword evidence="1" id="KW-0479">Metal-binding</keyword>
<evidence type="ECO:0000256" key="5">
    <source>
        <dbReference type="SAM" id="MobiDB-lite"/>
    </source>
</evidence>
<protein>
    <recommendedName>
        <fullName evidence="6">PHD-type domain-containing protein</fullName>
    </recommendedName>
</protein>
<dbReference type="PANTHER" id="PTHR14296">
    <property type="entry name" value="REMODELING AND SPACING FACTOR 1"/>
    <property type="match status" value="1"/>
</dbReference>
<feature type="compositionally biased region" description="Basic and acidic residues" evidence="5">
    <location>
        <begin position="421"/>
        <end position="432"/>
    </location>
</feature>
<feature type="compositionally biased region" description="Basic and acidic residues" evidence="5">
    <location>
        <begin position="504"/>
        <end position="528"/>
    </location>
</feature>
<feature type="compositionally biased region" description="Acidic residues" evidence="5">
    <location>
        <begin position="1236"/>
        <end position="1254"/>
    </location>
</feature>
<dbReference type="EMBL" id="VSWD01000008">
    <property type="protein sequence ID" value="KAK3094822.1"/>
    <property type="molecule type" value="Genomic_DNA"/>
</dbReference>
<feature type="compositionally biased region" description="Acidic residues" evidence="5">
    <location>
        <begin position="1390"/>
        <end position="1399"/>
    </location>
</feature>
<feature type="compositionally biased region" description="Basic and acidic residues" evidence="5">
    <location>
        <begin position="652"/>
        <end position="679"/>
    </location>
</feature>
<dbReference type="SUPFAM" id="SSF57903">
    <property type="entry name" value="FYVE/PHD zinc finger"/>
    <property type="match status" value="1"/>
</dbReference>
<evidence type="ECO:0000313" key="8">
    <source>
        <dbReference type="Proteomes" id="UP001186944"/>
    </source>
</evidence>
<dbReference type="Proteomes" id="UP001186944">
    <property type="component" value="Unassembled WGS sequence"/>
</dbReference>
<keyword evidence="2 4" id="KW-0863">Zinc-finger</keyword>
<name>A0AA88XYB6_PINIB</name>
<feature type="region of interest" description="Disordered" evidence="5">
    <location>
        <begin position="316"/>
        <end position="945"/>
    </location>
</feature>
<keyword evidence="8" id="KW-1185">Reference proteome</keyword>
<keyword evidence="3" id="KW-0862">Zinc</keyword>
<evidence type="ECO:0000256" key="1">
    <source>
        <dbReference type="ARBA" id="ARBA00022723"/>
    </source>
</evidence>
<feature type="compositionally biased region" description="Basic residues" evidence="5">
    <location>
        <begin position="1221"/>
        <end position="1230"/>
    </location>
</feature>
<feature type="compositionally biased region" description="Basic and acidic residues" evidence="5">
    <location>
        <begin position="373"/>
        <end position="413"/>
    </location>
</feature>
<dbReference type="GO" id="GO:0008270">
    <property type="term" value="F:zinc ion binding"/>
    <property type="evidence" value="ECO:0007669"/>
    <property type="project" value="UniProtKB-KW"/>
</dbReference>
<feature type="compositionally biased region" description="Basic residues" evidence="5">
    <location>
        <begin position="1181"/>
        <end position="1201"/>
    </location>
</feature>
<feature type="region of interest" description="Disordered" evidence="5">
    <location>
        <begin position="193"/>
        <end position="284"/>
    </location>
</feature>
<proteinExistence type="predicted"/>
<evidence type="ECO:0000256" key="4">
    <source>
        <dbReference type="PROSITE-ProRule" id="PRU00146"/>
    </source>
</evidence>
<evidence type="ECO:0000259" key="6">
    <source>
        <dbReference type="PROSITE" id="PS50016"/>
    </source>
</evidence>
<dbReference type="PROSITE" id="PS50016">
    <property type="entry name" value="ZF_PHD_2"/>
    <property type="match status" value="1"/>
</dbReference>
<dbReference type="GO" id="GO:0045892">
    <property type="term" value="P:negative regulation of DNA-templated transcription"/>
    <property type="evidence" value="ECO:0007669"/>
    <property type="project" value="TreeGrafter"/>
</dbReference>
<feature type="compositionally biased region" description="Basic and acidic residues" evidence="5">
    <location>
        <begin position="233"/>
        <end position="245"/>
    </location>
</feature>